<dbReference type="Pfam" id="PF00226">
    <property type="entry name" value="DnaJ"/>
    <property type="match status" value="1"/>
</dbReference>
<dbReference type="SUPFAM" id="SSF46565">
    <property type="entry name" value="Chaperone J-domain"/>
    <property type="match status" value="1"/>
</dbReference>
<gene>
    <name evidence="3" type="ORF">LF41_2227</name>
</gene>
<dbReference type="PROSITE" id="PS50076">
    <property type="entry name" value="DNAJ_2"/>
    <property type="match status" value="1"/>
</dbReference>
<dbReference type="STRING" id="1300345.LF41_2227"/>
<name>A0A0A2WP55_9GAMM</name>
<dbReference type="EMBL" id="JRKJ01000004">
    <property type="protein sequence ID" value="KGQ20060.1"/>
    <property type="molecule type" value="Genomic_DNA"/>
</dbReference>
<comment type="caution">
    <text evidence="3">The sequence shown here is derived from an EMBL/GenBank/DDBJ whole genome shotgun (WGS) entry which is preliminary data.</text>
</comment>
<evidence type="ECO:0000313" key="3">
    <source>
        <dbReference type="EMBL" id="KGQ20060.1"/>
    </source>
</evidence>
<protein>
    <submittedName>
        <fullName evidence="3">Heat shock protein DnaJ domain protein</fullName>
    </submittedName>
</protein>
<dbReference type="PATRIC" id="fig|1300345.3.peg.807"/>
<dbReference type="RefSeq" id="WP_036166369.1">
    <property type="nucleotide sequence ID" value="NZ_JRKJ01000004.1"/>
</dbReference>
<keyword evidence="3" id="KW-0346">Stress response</keyword>
<dbReference type="PRINTS" id="PR00625">
    <property type="entry name" value="JDOMAIN"/>
</dbReference>
<dbReference type="SMART" id="SM00271">
    <property type="entry name" value="DnaJ"/>
    <property type="match status" value="1"/>
</dbReference>
<keyword evidence="1" id="KW-0143">Chaperone</keyword>
<dbReference type="InterPro" id="IPR001623">
    <property type="entry name" value="DnaJ_domain"/>
</dbReference>
<dbReference type="Gene3D" id="1.10.287.110">
    <property type="entry name" value="DnaJ domain"/>
    <property type="match status" value="1"/>
</dbReference>
<dbReference type="Proteomes" id="UP000030518">
    <property type="component" value="Unassembled WGS sequence"/>
</dbReference>
<dbReference type="AlphaFoldDB" id="A0A0A2WP55"/>
<dbReference type="PANTHER" id="PTHR24074">
    <property type="entry name" value="CO-CHAPERONE PROTEIN DJLA"/>
    <property type="match status" value="1"/>
</dbReference>
<proteinExistence type="predicted"/>
<reference evidence="3 4" key="1">
    <citation type="submission" date="2014-09" db="EMBL/GenBank/DDBJ databases">
        <title>Genome sequences of Lysobacter dokdonensis DS-58.</title>
        <authorList>
            <person name="Kim J.F."/>
            <person name="Kwak M.-J."/>
        </authorList>
    </citation>
    <scope>NUCLEOTIDE SEQUENCE [LARGE SCALE GENOMIC DNA]</scope>
    <source>
        <strain evidence="3 4">DS-58</strain>
    </source>
</reference>
<evidence type="ECO:0000259" key="2">
    <source>
        <dbReference type="PROSITE" id="PS50076"/>
    </source>
</evidence>
<feature type="domain" description="J" evidence="2">
    <location>
        <begin position="47"/>
        <end position="114"/>
    </location>
</feature>
<keyword evidence="4" id="KW-1185">Reference proteome</keyword>
<accession>A0A0A2WP55</accession>
<dbReference type="InterPro" id="IPR050817">
    <property type="entry name" value="DjlA_DnaK_co-chaperone"/>
</dbReference>
<dbReference type="InterPro" id="IPR036869">
    <property type="entry name" value="J_dom_sf"/>
</dbReference>
<evidence type="ECO:0000256" key="1">
    <source>
        <dbReference type="ARBA" id="ARBA00023186"/>
    </source>
</evidence>
<evidence type="ECO:0000313" key="4">
    <source>
        <dbReference type="Proteomes" id="UP000030518"/>
    </source>
</evidence>
<dbReference type="CDD" id="cd06257">
    <property type="entry name" value="DnaJ"/>
    <property type="match status" value="1"/>
</dbReference>
<organism evidence="3 4">
    <name type="scientific">Lysobacter dokdonensis DS-58</name>
    <dbReference type="NCBI Taxonomy" id="1300345"/>
    <lineage>
        <taxon>Bacteria</taxon>
        <taxon>Pseudomonadati</taxon>
        <taxon>Pseudomonadota</taxon>
        <taxon>Gammaproteobacteria</taxon>
        <taxon>Lysobacterales</taxon>
        <taxon>Lysobacteraceae</taxon>
        <taxon>Noviluteimonas</taxon>
    </lineage>
</organism>
<dbReference type="OrthoDB" id="9782583at2"/>
<dbReference type="eggNOG" id="COG2214">
    <property type="taxonomic scope" value="Bacteria"/>
</dbReference>
<sequence>MKRWYGKVLGVFAGAALLRSNPLLGALIGLLLGHALDNDWFRGKRENPYAVLGLDEEATDAEVDLAYRRLMSQYHPDRVAGAGTDVQRHAEVRAREINAAYDRIQALRKNSNKP</sequence>